<dbReference type="InterPro" id="IPR002885">
    <property type="entry name" value="PPR_rpt"/>
</dbReference>
<gene>
    <name evidence="4" type="ORF">MANES_06G153800</name>
</gene>
<keyword evidence="2" id="KW-0677">Repeat</keyword>
<dbReference type="NCBIfam" id="TIGR00756">
    <property type="entry name" value="PPR"/>
    <property type="match status" value="5"/>
</dbReference>
<dbReference type="PANTHER" id="PTHR24015">
    <property type="entry name" value="OS07G0578800 PROTEIN-RELATED"/>
    <property type="match status" value="1"/>
</dbReference>
<dbReference type="PROSITE" id="PS51375">
    <property type="entry name" value="PPR"/>
    <property type="match status" value="6"/>
</dbReference>
<dbReference type="OrthoDB" id="1848122at2759"/>
<feature type="repeat" description="PPR" evidence="3">
    <location>
        <begin position="387"/>
        <end position="421"/>
    </location>
</feature>
<proteinExistence type="inferred from homology"/>
<dbReference type="OMA" id="RMFHEDV"/>
<dbReference type="Gene3D" id="1.25.40.10">
    <property type="entry name" value="Tetratricopeptide repeat domain"/>
    <property type="match status" value="7"/>
</dbReference>
<dbReference type="Pfam" id="PF01535">
    <property type="entry name" value="PPR"/>
    <property type="match status" value="4"/>
</dbReference>
<feature type="repeat" description="PPR" evidence="3">
    <location>
        <begin position="285"/>
        <end position="319"/>
    </location>
</feature>
<reference evidence="4" key="1">
    <citation type="submission" date="2016-02" db="EMBL/GenBank/DDBJ databases">
        <title>WGS assembly of Manihot esculenta.</title>
        <authorList>
            <person name="Bredeson J.V."/>
            <person name="Prochnik S.E."/>
            <person name="Lyons J.B."/>
            <person name="Schmutz J."/>
            <person name="Grimwood J."/>
            <person name="Vrebalov J."/>
            <person name="Bart R.S."/>
            <person name="Amuge T."/>
            <person name="Ferguson M.E."/>
            <person name="Green R."/>
            <person name="Putnam N."/>
            <person name="Stites J."/>
            <person name="Rounsley S."/>
            <person name="Rokhsar D.S."/>
        </authorList>
    </citation>
    <scope>NUCLEOTIDE SEQUENCE [LARGE SCALE GENOMIC DNA]</scope>
    <source>
        <tissue evidence="4">Leaf</tissue>
    </source>
</reference>
<dbReference type="InterPro" id="IPR046960">
    <property type="entry name" value="PPR_At4g14850-like_plant"/>
</dbReference>
<dbReference type="FunFam" id="1.25.40.10:FF:001224">
    <property type="entry name" value="Pentatricopeptide repeat-containing protein chloroplastic"/>
    <property type="match status" value="1"/>
</dbReference>
<dbReference type="Pfam" id="PF13041">
    <property type="entry name" value="PPR_2"/>
    <property type="match status" value="4"/>
</dbReference>
<dbReference type="FunFam" id="1.25.40.10:FF:001093">
    <property type="entry name" value="Pentatricopeptide repeat-containing protein At2g34400"/>
    <property type="match status" value="1"/>
</dbReference>
<feature type="repeat" description="PPR" evidence="3">
    <location>
        <begin position="84"/>
        <end position="118"/>
    </location>
</feature>
<evidence type="ECO:0000256" key="3">
    <source>
        <dbReference type="PROSITE-ProRule" id="PRU00708"/>
    </source>
</evidence>
<comment type="similarity">
    <text evidence="1">Belongs to the PPR family. PCMP-H subfamily.</text>
</comment>
<evidence type="ECO:0000256" key="2">
    <source>
        <dbReference type="ARBA" id="ARBA00022737"/>
    </source>
</evidence>
<dbReference type="FunFam" id="1.25.40.10:FF:000285">
    <property type="entry name" value="Pentatricopeptide repeat-containing protein, chloroplastic"/>
    <property type="match status" value="1"/>
</dbReference>
<evidence type="ECO:0000256" key="1">
    <source>
        <dbReference type="ARBA" id="ARBA00006643"/>
    </source>
</evidence>
<evidence type="ECO:0008006" key="5">
    <source>
        <dbReference type="Google" id="ProtNLM"/>
    </source>
</evidence>
<dbReference type="AlphaFoldDB" id="A0A2C9VR72"/>
<dbReference type="EMBL" id="CM004392">
    <property type="protein sequence ID" value="OAY48375.1"/>
    <property type="molecule type" value="Genomic_DNA"/>
</dbReference>
<protein>
    <recommendedName>
        <fullName evidence="5">Pentacotripeptide-repeat region of PRORP domain-containing protein</fullName>
    </recommendedName>
</protein>
<dbReference type="FunFam" id="1.25.40.10:FF:000381">
    <property type="entry name" value="Pentatricopeptide repeat-containing protein"/>
    <property type="match status" value="1"/>
</dbReference>
<feature type="repeat" description="PPR" evidence="3">
    <location>
        <begin position="589"/>
        <end position="623"/>
    </location>
</feature>
<sequence>MIRQIAITITDKTELLQRFVDVCSRVASFCNSKSLNQGVCIHSPIIKLGIQDHLYLSNNLLSLYGKCFGVEHARQFFDEMSSRDVISWTAILSAYVKDEKHDEALDMFDLMILSGSFPNAFTFSIVLRSCSALGEFSLGKRIHASSIKHGFESNQILCSSLIGFYSKLNSSDEACKLFSYLDKGDIVSWTAVISSSVQAGKWSQALRLYMDMIESDVSPNEFTFVKLLAASGSLSLNHGKLVHAHMIVLGIEINLVVKTALFDMYARNRRVEDALTISKLTPEYDVLLWTAIISALAQNFKFKEAVTAFEEMEISGILANKITYLSMLIASTSVMSLDLGKQIHSRVIKTGLECDVPLGNALVDMYMKCSLSVEDGLRVFRGIVSPNIISWTSLIAGFSEHGLQQDSFNSFMEMRAAGEQPNSFTLSIILRACSATKSLNQTLKLHGFIIKTNADHDLVVGNALVDAYAGSGQVDDAWRVVRDMKQRDAITYTTLASRFNQMGCHEFALNVVGHMFNNDVEIDGFSLSCFFSAAASLGRTEMGKQLHCYSVKSGLGSWISVSNSLVDLYGKFGLLDDARRAFAEITEPDVVSWNGLISGLAANGYISSALSAFDDMRLSGVKPDSVTFLSVLFTCSHGGLVDLGVQYFYSMREMHDVQPQLDHYVCLVDLLGRAGRLEEAMDALETMPFKPDVLIYRTLLAACRVHKNMALGEQVARLGLELTPSDPAFYVQLANLYENCGRPDLSEKTRLLIKDRESNNIMHA</sequence>
<name>A0A2C9VR72_MANES</name>
<dbReference type="GO" id="GO:0009451">
    <property type="term" value="P:RNA modification"/>
    <property type="evidence" value="ECO:0007669"/>
    <property type="project" value="InterPro"/>
</dbReference>
<organism evidence="4">
    <name type="scientific">Manihot esculenta</name>
    <name type="common">Cassava</name>
    <name type="synonym">Jatropha manihot</name>
    <dbReference type="NCBI Taxonomy" id="3983"/>
    <lineage>
        <taxon>Eukaryota</taxon>
        <taxon>Viridiplantae</taxon>
        <taxon>Streptophyta</taxon>
        <taxon>Embryophyta</taxon>
        <taxon>Tracheophyta</taxon>
        <taxon>Spermatophyta</taxon>
        <taxon>Magnoliopsida</taxon>
        <taxon>eudicotyledons</taxon>
        <taxon>Gunneridae</taxon>
        <taxon>Pentapetalae</taxon>
        <taxon>rosids</taxon>
        <taxon>fabids</taxon>
        <taxon>Malpighiales</taxon>
        <taxon>Euphorbiaceae</taxon>
        <taxon>Crotonoideae</taxon>
        <taxon>Manihoteae</taxon>
        <taxon>Manihot</taxon>
    </lineage>
</organism>
<dbReference type="PANTHER" id="PTHR24015:SF1726">
    <property type="entry name" value="OS03G0861900 PROTEIN"/>
    <property type="match status" value="1"/>
</dbReference>
<dbReference type="InterPro" id="IPR011990">
    <property type="entry name" value="TPR-like_helical_dom_sf"/>
</dbReference>
<evidence type="ECO:0000313" key="4">
    <source>
        <dbReference type="EMBL" id="OAY48375.1"/>
    </source>
</evidence>
<feature type="repeat" description="PPR" evidence="3">
    <location>
        <begin position="185"/>
        <end position="219"/>
    </location>
</feature>
<dbReference type="STRING" id="3983.A0A2C9VR72"/>
<accession>A0A2C9VR72</accession>
<dbReference type="GO" id="GO:0003723">
    <property type="term" value="F:RNA binding"/>
    <property type="evidence" value="ECO:0007669"/>
    <property type="project" value="InterPro"/>
</dbReference>
<feature type="repeat" description="PPR" evidence="3">
    <location>
        <begin position="457"/>
        <end position="491"/>
    </location>
</feature>